<dbReference type="PROSITE" id="PS00678">
    <property type="entry name" value="WD_REPEATS_1"/>
    <property type="match status" value="1"/>
</dbReference>
<dbReference type="PANTHER" id="PTHR22847">
    <property type="entry name" value="WD40 REPEAT PROTEIN"/>
    <property type="match status" value="1"/>
</dbReference>
<dbReference type="OrthoDB" id="6262491at2759"/>
<keyword evidence="6" id="KW-1185">Reference proteome</keyword>
<dbReference type="AlphaFoldDB" id="A0A0B7FUC2"/>
<sequence length="421" mass="45603">MASASDDKTIRLWHSHDGTPAASPLHGHTGRVNCVTFTPDGTRLVSGSDDYTVRVWRVSDGSAVTGPFQGHTRDVSSVAVSGDGTLVASGSYDRTVRVWRLDDGTPAARPLAGHTHWIQSVAYAPDGTRVISGSEDGTMRAWNVREGLVPAASELPPLSFPEPLCFSSDGAHVVTESDDNGIQMWSVADGTCQPASVDMRPLSPPSKNSSPDGLYTAETNKHGNLVQVISAADGTTVAGPFDSMPLDWLFSNDSASVIIGFHGGSIEVVDLASGQTSLNLRYAYHEIEEETNEIYMMIAECPTRSLLASLDAPFDGNDYLSQTLRIWRTSEPSISLELPAISSLTPAQPNTLLRIYDQCDLREDGWLIDNDDNLLLWLPPDLVDLEFSLFLSLVVTESGILQVPKQKLLVGEQWDKCYIKG</sequence>
<dbReference type="PROSITE" id="PS50082">
    <property type="entry name" value="WD_REPEATS_2"/>
    <property type="match status" value="4"/>
</dbReference>
<dbReference type="Gene3D" id="2.130.10.10">
    <property type="entry name" value="YVTN repeat-like/Quinoprotein amine dehydrogenase"/>
    <property type="match status" value="3"/>
</dbReference>
<evidence type="ECO:0000313" key="5">
    <source>
        <dbReference type="EMBL" id="CEL61546.1"/>
    </source>
</evidence>
<organism evidence="5 6">
    <name type="scientific">Thanatephorus cucumeris (strain AG1-IB / isolate 7/3/14)</name>
    <name type="common">Lettuce bottom rot fungus</name>
    <name type="synonym">Rhizoctonia solani</name>
    <dbReference type="NCBI Taxonomy" id="1108050"/>
    <lineage>
        <taxon>Eukaryota</taxon>
        <taxon>Fungi</taxon>
        <taxon>Dikarya</taxon>
        <taxon>Basidiomycota</taxon>
        <taxon>Agaricomycotina</taxon>
        <taxon>Agaricomycetes</taxon>
        <taxon>Cantharellales</taxon>
        <taxon>Ceratobasidiaceae</taxon>
        <taxon>Rhizoctonia</taxon>
        <taxon>Rhizoctonia solani AG-1</taxon>
    </lineage>
</organism>
<dbReference type="PRINTS" id="PR00320">
    <property type="entry name" value="GPROTEINBRPT"/>
</dbReference>
<feature type="repeat" description="WD" evidence="3">
    <location>
        <begin position="1"/>
        <end position="23"/>
    </location>
</feature>
<keyword evidence="2" id="KW-0677">Repeat</keyword>
<dbReference type="GO" id="GO:1990234">
    <property type="term" value="C:transferase complex"/>
    <property type="evidence" value="ECO:0007669"/>
    <property type="project" value="UniProtKB-ARBA"/>
</dbReference>
<evidence type="ECO:0000256" key="1">
    <source>
        <dbReference type="ARBA" id="ARBA00022574"/>
    </source>
</evidence>
<gene>
    <name evidence="5" type="ORF">RSOLAG1IB_12479</name>
</gene>
<keyword evidence="1 3" id="KW-0853">WD repeat</keyword>
<dbReference type="CDD" id="cd00200">
    <property type="entry name" value="WD40"/>
    <property type="match status" value="1"/>
</dbReference>
<dbReference type="InterPro" id="IPR020472">
    <property type="entry name" value="WD40_PAC1"/>
</dbReference>
<protein>
    <submittedName>
        <fullName evidence="5">Uncharacterized protein</fullName>
    </submittedName>
</protein>
<feature type="region of interest" description="Disordered" evidence="4">
    <location>
        <begin position="1"/>
        <end position="25"/>
    </location>
</feature>
<dbReference type="InterPro" id="IPR001680">
    <property type="entry name" value="WD40_rpt"/>
</dbReference>
<dbReference type="EMBL" id="LN679687">
    <property type="protein sequence ID" value="CEL61546.1"/>
    <property type="molecule type" value="Genomic_DNA"/>
</dbReference>
<dbReference type="PANTHER" id="PTHR22847:SF637">
    <property type="entry name" value="WD REPEAT DOMAIN 5B"/>
    <property type="match status" value="1"/>
</dbReference>
<dbReference type="STRING" id="1108050.A0A0B7FUC2"/>
<evidence type="ECO:0000256" key="3">
    <source>
        <dbReference type="PROSITE-ProRule" id="PRU00221"/>
    </source>
</evidence>
<reference evidence="5 6" key="1">
    <citation type="submission" date="2014-11" db="EMBL/GenBank/DDBJ databases">
        <authorList>
            <person name="Wibberg Daniel"/>
        </authorList>
    </citation>
    <scope>NUCLEOTIDE SEQUENCE [LARGE SCALE GENOMIC DNA]</scope>
    <source>
        <strain evidence="5">Rhizoctonia solani AG1-IB 7/3/14</strain>
    </source>
</reference>
<dbReference type="InterPro" id="IPR019775">
    <property type="entry name" value="WD40_repeat_CS"/>
</dbReference>
<evidence type="ECO:0000256" key="2">
    <source>
        <dbReference type="ARBA" id="ARBA00022737"/>
    </source>
</evidence>
<feature type="compositionally biased region" description="Basic and acidic residues" evidence="4">
    <location>
        <begin position="1"/>
        <end position="17"/>
    </location>
</feature>
<name>A0A0B7FUC2_THACB</name>
<dbReference type="SUPFAM" id="SSF50978">
    <property type="entry name" value="WD40 repeat-like"/>
    <property type="match status" value="1"/>
</dbReference>
<evidence type="ECO:0000256" key="4">
    <source>
        <dbReference type="SAM" id="MobiDB-lite"/>
    </source>
</evidence>
<accession>A0A0B7FUC2</accession>
<dbReference type="Proteomes" id="UP000059188">
    <property type="component" value="Unassembled WGS sequence"/>
</dbReference>
<dbReference type="Pfam" id="PF00400">
    <property type="entry name" value="WD40"/>
    <property type="match status" value="3"/>
</dbReference>
<dbReference type="InterPro" id="IPR015943">
    <property type="entry name" value="WD40/YVTN_repeat-like_dom_sf"/>
</dbReference>
<feature type="repeat" description="WD" evidence="3">
    <location>
        <begin position="68"/>
        <end position="109"/>
    </location>
</feature>
<dbReference type="PROSITE" id="PS50294">
    <property type="entry name" value="WD_REPEATS_REGION"/>
    <property type="match status" value="3"/>
</dbReference>
<evidence type="ECO:0000313" key="6">
    <source>
        <dbReference type="Proteomes" id="UP000059188"/>
    </source>
</evidence>
<feature type="repeat" description="WD" evidence="3">
    <location>
        <begin position="25"/>
        <end position="66"/>
    </location>
</feature>
<dbReference type="InterPro" id="IPR036322">
    <property type="entry name" value="WD40_repeat_dom_sf"/>
</dbReference>
<proteinExistence type="predicted"/>
<feature type="repeat" description="WD" evidence="3">
    <location>
        <begin position="111"/>
        <end position="147"/>
    </location>
</feature>
<dbReference type="SMART" id="SM00320">
    <property type="entry name" value="WD40"/>
    <property type="match status" value="4"/>
</dbReference>